<keyword evidence="5" id="KW-1185">Reference proteome</keyword>
<reference evidence="4" key="1">
    <citation type="submission" date="2016-10" db="EMBL/GenBank/DDBJ databases">
        <title>CRISPR-Cas defence system in Roseofilum reptotaenium: evidence of a bacteriophage-cyanobacterium arms race in the coral black band disease.</title>
        <authorList>
            <person name="Buerger P."/>
            <person name="Wood-Charlson E.M."/>
            <person name="Weynberg K.D."/>
            <person name="Willis B."/>
            <person name="Van Oppen M.J."/>
        </authorList>
    </citation>
    <scope>NUCLEOTIDE SEQUENCE [LARGE SCALE GENOMIC DNA]</scope>
    <source>
        <strain evidence="4">AO1-A</strain>
    </source>
</reference>
<dbReference type="STRING" id="1925591.BI308_00410"/>
<dbReference type="EMBL" id="MLAW01000001">
    <property type="protein sequence ID" value="OJJ27471.1"/>
    <property type="molecule type" value="Genomic_DNA"/>
</dbReference>
<evidence type="ECO:0000256" key="2">
    <source>
        <dbReference type="SAM" id="Phobius"/>
    </source>
</evidence>
<feature type="transmembrane region" description="Helical" evidence="2">
    <location>
        <begin position="20"/>
        <end position="40"/>
    </location>
</feature>
<keyword evidence="2" id="KW-0812">Transmembrane</keyword>
<feature type="domain" description="AMIN" evidence="3">
    <location>
        <begin position="42"/>
        <end position="130"/>
    </location>
</feature>
<dbReference type="AlphaFoldDB" id="A0A1L9QXP7"/>
<feature type="region of interest" description="Disordered" evidence="1">
    <location>
        <begin position="244"/>
        <end position="268"/>
    </location>
</feature>
<dbReference type="Proteomes" id="UP000183940">
    <property type="component" value="Unassembled WGS sequence"/>
</dbReference>
<keyword evidence="2" id="KW-0472">Membrane</keyword>
<dbReference type="Pfam" id="PF11741">
    <property type="entry name" value="AMIN"/>
    <property type="match status" value="1"/>
</dbReference>
<proteinExistence type="predicted"/>
<gene>
    <name evidence="4" type="ORF">BI308_00410</name>
</gene>
<feature type="region of interest" description="Disordered" evidence="1">
    <location>
        <begin position="153"/>
        <end position="202"/>
    </location>
</feature>
<keyword evidence="2" id="KW-1133">Transmembrane helix</keyword>
<evidence type="ECO:0000259" key="3">
    <source>
        <dbReference type="Pfam" id="PF11741"/>
    </source>
</evidence>
<accession>A0A1L9QXP7</accession>
<dbReference type="InterPro" id="IPR021731">
    <property type="entry name" value="AMIN_dom"/>
</dbReference>
<feature type="compositionally biased region" description="Polar residues" evidence="1">
    <location>
        <begin position="247"/>
        <end position="262"/>
    </location>
</feature>
<sequence length="369" mass="40600">MQALSRRLWRSPLNIVLDSLGWIGAIALYFLAFPALAAELRQWQYDPLKTQLELIFQGEITPRYFVVENPLRIILELPDTETQVPTDRNFYSGLIQEISLETSESDKTKLILYLSPGVTLAPESVQIESSPTSAGFYRTVIRPLITQDRSTSTLTLPPATFEPPANQPLVSVPPLFPRQSQAPTGNTEEPTPGASAASLVTQPASVETTPDLVGIRRRSLPQAPAPTLDVPPIRSTVIPTIEFGQDLPSSNSGTRIAQNPRSSLPRGTRLKLRYPGQESIYLTPGIPLQEVLMVHEAITDRQGSLLIPVGTRVIGQFETQGQQSRFQATAIILGSDRTFPIQGQSDRLTSVNPYLPVIIQPGQIIEIRL</sequence>
<comment type="caution">
    <text evidence="4">The sequence shown here is derived from an EMBL/GenBank/DDBJ whole genome shotgun (WGS) entry which is preliminary data.</text>
</comment>
<name>A0A1L9QXP7_9CYAN</name>
<evidence type="ECO:0000313" key="5">
    <source>
        <dbReference type="Proteomes" id="UP000183940"/>
    </source>
</evidence>
<evidence type="ECO:0000313" key="4">
    <source>
        <dbReference type="EMBL" id="OJJ27471.1"/>
    </source>
</evidence>
<organism evidence="4 5">
    <name type="scientific">Roseofilum reptotaenium AO1-A</name>
    <dbReference type="NCBI Taxonomy" id="1925591"/>
    <lineage>
        <taxon>Bacteria</taxon>
        <taxon>Bacillati</taxon>
        <taxon>Cyanobacteriota</taxon>
        <taxon>Cyanophyceae</taxon>
        <taxon>Desertifilales</taxon>
        <taxon>Desertifilaceae</taxon>
        <taxon>Roseofilum</taxon>
    </lineage>
</organism>
<evidence type="ECO:0000256" key="1">
    <source>
        <dbReference type="SAM" id="MobiDB-lite"/>
    </source>
</evidence>
<dbReference type="Gene3D" id="2.60.40.3500">
    <property type="match status" value="1"/>
</dbReference>
<protein>
    <recommendedName>
        <fullName evidence="3">AMIN domain-containing protein</fullName>
    </recommendedName>
</protein>
<feature type="compositionally biased region" description="Polar residues" evidence="1">
    <location>
        <begin position="178"/>
        <end position="189"/>
    </location>
</feature>